<proteinExistence type="predicted"/>
<gene>
    <name evidence="1" type="ORF">AMEX_G24248</name>
</gene>
<evidence type="ECO:0000313" key="1">
    <source>
        <dbReference type="EMBL" id="KAG9262474.1"/>
    </source>
</evidence>
<organism evidence="1 2">
    <name type="scientific">Astyanax mexicanus</name>
    <name type="common">Blind cave fish</name>
    <name type="synonym">Astyanax fasciatus mexicanus</name>
    <dbReference type="NCBI Taxonomy" id="7994"/>
    <lineage>
        <taxon>Eukaryota</taxon>
        <taxon>Metazoa</taxon>
        <taxon>Chordata</taxon>
        <taxon>Craniata</taxon>
        <taxon>Vertebrata</taxon>
        <taxon>Euteleostomi</taxon>
        <taxon>Actinopterygii</taxon>
        <taxon>Neopterygii</taxon>
        <taxon>Teleostei</taxon>
        <taxon>Ostariophysi</taxon>
        <taxon>Characiformes</taxon>
        <taxon>Characoidei</taxon>
        <taxon>Acestrorhamphidae</taxon>
        <taxon>Acestrorhamphinae</taxon>
        <taxon>Astyanax</taxon>
    </lineage>
</organism>
<name>A0A8T2KTU8_ASTMX</name>
<comment type="caution">
    <text evidence="1">The sequence shown here is derived from an EMBL/GenBank/DDBJ whole genome shotgun (WGS) entry which is preliminary data.</text>
</comment>
<accession>A0A8T2KTU8</accession>
<protein>
    <submittedName>
        <fullName evidence="1">Uncharacterized protein</fullName>
    </submittedName>
</protein>
<dbReference type="AlphaFoldDB" id="A0A8T2KTU8"/>
<evidence type="ECO:0000313" key="2">
    <source>
        <dbReference type="Proteomes" id="UP000752171"/>
    </source>
</evidence>
<dbReference type="Proteomes" id="UP000752171">
    <property type="component" value="Unassembled WGS sequence"/>
</dbReference>
<dbReference type="EMBL" id="JAICCE010000021">
    <property type="protein sequence ID" value="KAG9262474.1"/>
    <property type="molecule type" value="Genomic_DNA"/>
</dbReference>
<reference evidence="1 2" key="1">
    <citation type="submission" date="2021-07" db="EMBL/GenBank/DDBJ databases">
        <authorList>
            <person name="Imarazene B."/>
            <person name="Zahm M."/>
            <person name="Klopp C."/>
            <person name="Cabau C."/>
            <person name="Beille S."/>
            <person name="Jouanno E."/>
            <person name="Castinel A."/>
            <person name="Lluch J."/>
            <person name="Gil L."/>
            <person name="Kuchtly C."/>
            <person name="Lopez Roques C."/>
            <person name="Donnadieu C."/>
            <person name="Parrinello H."/>
            <person name="Journot L."/>
            <person name="Du K."/>
            <person name="Schartl M."/>
            <person name="Retaux S."/>
            <person name="Guiguen Y."/>
        </authorList>
    </citation>
    <scope>NUCLEOTIDE SEQUENCE [LARGE SCALE GENOMIC DNA]</scope>
    <source>
        <strain evidence="1">Pach_M1</strain>
        <tissue evidence="1">Testis</tissue>
    </source>
</reference>
<sequence>MNPCMEAPCFHLHRCPQPKPGLPAHNGQESVGRVATIEELTGSGSGLTPSQYSWAEREGSCDAGLEHMHTRGGLSPIQKQLRAALLIPHQL</sequence>